<organism evidence="2 3">
    <name type="scientific">Patella caerulea</name>
    <name type="common">Rayed Mediterranean limpet</name>
    <dbReference type="NCBI Taxonomy" id="87958"/>
    <lineage>
        <taxon>Eukaryota</taxon>
        <taxon>Metazoa</taxon>
        <taxon>Spiralia</taxon>
        <taxon>Lophotrochozoa</taxon>
        <taxon>Mollusca</taxon>
        <taxon>Gastropoda</taxon>
        <taxon>Patellogastropoda</taxon>
        <taxon>Patelloidea</taxon>
        <taxon>Patellidae</taxon>
        <taxon>Patella</taxon>
    </lineage>
</organism>
<dbReference type="Proteomes" id="UP001347796">
    <property type="component" value="Unassembled WGS sequence"/>
</dbReference>
<evidence type="ECO:0000256" key="1">
    <source>
        <dbReference type="SAM" id="Phobius"/>
    </source>
</evidence>
<name>A0AAN8PP52_PATCE</name>
<evidence type="ECO:0008006" key="4">
    <source>
        <dbReference type="Google" id="ProtNLM"/>
    </source>
</evidence>
<keyword evidence="1" id="KW-1133">Transmembrane helix</keyword>
<evidence type="ECO:0000313" key="2">
    <source>
        <dbReference type="EMBL" id="KAK6178768.1"/>
    </source>
</evidence>
<protein>
    <recommendedName>
        <fullName evidence="4">Transmembrane protein</fullName>
    </recommendedName>
</protein>
<reference evidence="2 3" key="1">
    <citation type="submission" date="2024-01" db="EMBL/GenBank/DDBJ databases">
        <title>The genome of the rayed Mediterranean limpet Patella caerulea (Linnaeus, 1758).</title>
        <authorList>
            <person name="Anh-Thu Weber A."/>
            <person name="Halstead-Nussloch G."/>
        </authorList>
    </citation>
    <scope>NUCLEOTIDE SEQUENCE [LARGE SCALE GENOMIC DNA]</scope>
    <source>
        <strain evidence="2">AATW-2023a</strain>
        <tissue evidence="2">Whole specimen</tissue>
    </source>
</reference>
<dbReference type="EMBL" id="JAZGQO010000008">
    <property type="protein sequence ID" value="KAK6178768.1"/>
    <property type="molecule type" value="Genomic_DNA"/>
</dbReference>
<gene>
    <name evidence="2" type="ORF">SNE40_011279</name>
</gene>
<sequence>MFDPEFSIMFDPEFSIMFDPEFSIMFDPEFSSKLELSKWAGLLWLLVMFCCLPFLFILLSCDLLAIGGISKDEPMLLNLALASFRIIFPRENGSKGR</sequence>
<keyword evidence="1" id="KW-0472">Membrane</keyword>
<accession>A0AAN8PP52</accession>
<evidence type="ECO:0000313" key="3">
    <source>
        <dbReference type="Proteomes" id="UP001347796"/>
    </source>
</evidence>
<dbReference type="AlphaFoldDB" id="A0AAN8PP52"/>
<keyword evidence="3" id="KW-1185">Reference proteome</keyword>
<feature type="transmembrane region" description="Helical" evidence="1">
    <location>
        <begin position="42"/>
        <end position="66"/>
    </location>
</feature>
<comment type="caution">
    <text evidence="2">The sequence shown here is derived from an EMBL/GenBank/DDBJ whole genome shotgun (WGS) entry which is preliminary data.</text>
</comment>
<proteinExistence type="predicted"/>
<keyword evidence="1" id="KW-0812">Transmembrane</keyword>